<keyword evidence="2 7" id="KW-0349">Heme</keyword>
<dbReference type="PRINTS" id="PR00359">
    <property type="entry name" value="BP450"/>
</dbReference>
<proteinExistence type="inferred from homology"/>
<dbReference type="PRINTS" id="PR00385">
    <property type="entry name" value="P450"/>
</dbReference>
<organism evidence="8 9">
    <name type="scientific">Streptomyces xinghaiensis</name>
    <dbReference type="NCBI Taxonomy" id="1038928"/>
    <lineage>
        <taxon>Bacteria</taxon>
        <taxon>Bacillati</taxon>
        <taxon>Actinomycetota</taxon>
        <taxon>Actinomycetes</taxon>
        <taxon>Kitasatosporales</taxon>
        <taxon>Streptomycetaceae</taxon>
        <taxon>Streptomyces</taxon>
    </lineage>
</organism>
<evidence type="ECO:0000313" key="9">
    <source>
        <dbReference type="Proteomes" id="UP000028058"/>
    </source>
</evidence>
<keyword evidence="5 7" id="KW-0408">Iron</keyword>
<evidence type="ECO:0000256" key="4">
    <source>
        <dbReference type="ARBA" id="ARBA00023002"/>
    </source>
</evidence>
<keyword evidence="9" id="KW-1185">Reference proteome</keyword>
<dbReference type="InterPro" id="IPR001128">
    <property type="entry name" value="Cyt_P450"/>
</dbReference>
<dbReference type="InterPro" id="IPR002397">
    <property type="entry name" value="Cyt_P450_B"/>
</dbReference>
<evidence type="ECO:0000256" key="6">
    <source>
        <dbReference type="ARBA" id="ARBA00023033"/>
    </source>
</evidence>
<dbReference type="Proteomes" id="UP000028058">
    <property type="component" value="Unassembled WGS sequence"/>
</dbReference>
<keyword evidence="3 7" id="KW-0479">Metal-binding</keyword>
<evidence type="ECO:0000256" key="5">
    <source>
        <dbReference type="ARBA" id="ARBA00023004"/>
    </source>
</evidence>
<dbReference type="GO" id="GO:0004497">
    <property type="term" value="F:monooxygenase activity"/>
    <property type="evidence" value="ECO:0007669"/>
    <property type="project" value="UniProtKB-KW"/>
</dbReference>
<dbReference type="Gene3D" id="1.10.630.10">
    <property type="entry name" value="Cytochrome P450"/>
    <property type="match status" value="1"/>
</dbReference>
<dbReference type="PROSITE" id="PS00086">
    <property type="entry name" value="CYTOCHROME_P450"/>
    <property type="match status" value="1"/>
</dbReference>
<sequence>MTQAATELPDFPWHRGCPMAAPKEYAEIRSSEPIKKVRLATGRVAWVVTRHEHVKALLTDPRASSDRAHEGFPYYIDVPQQFRTEGSFIGWDPPKHTLHRRMAALSGDFTKQRVRHMRPRMQEIVDECIDRMLETGPPVDLVHMLALRVPMTIVCEILGIPAADQDYLHSCTDILFGGRSTAEERSAAIVRVGKYLEELVARKEEHPEEDLVSRMIARYRTQGNYDRREMCNVTRLLLNGGHETSAAMIALSVMSLLENPEQLAAYRSDPELAPKAIEELLRYLSPGDLATSRVALADIEIGDVVIREGEGMILLGMSANRDPDVFDRPDELDLSRGDRTHLAFGHGVHHCIGAEIARVELDVVLSTLFRRIPDLRLAKPWQELSYKDGNVMYGVYEMPVTW</sequence>
<dbReference type="Pfam" id="PF00067">
    <property type="entry name" value="p450"/>
    <property type="match status" value="1"/>
</dbReference>
<dbReference type="PANTHER" id="PTHR46696">
    <property type="entry name" value="P450, PUTATIVE (EUROFUNG)-RELATED"/>
    <property type="match status" value="1"/>
</dbReference>
<dbReference type="OrthoDB" id="3664945at2"/>
<dbReference type="SUPFAM" id="SSF48264">
    <property type="entry name" value="Cytochrome P450"/>
    <property type="match status" value="1"/>
</dbReference>
<evidence type="ECO:0000256" key="1">
    <source>
        <dbReference type="ARBA" id="ARBA00010617"/>
    </source>
</evidence>
<dbReference type="AlphaFoldDB" id="A0A3R7EX57"/>
<protein>
    <submittedName>
        <fullName evidence="8">Cytochrome P450</fullName>
    </submittedName>
</protein>
<name>A0A3R7EX57_9ACTN</name>
<evidence type="ECO:0000313" key="8">
    <source>
        <dbReference type="EMBL" id="RKM97978.1"/>
    </source>
</evidence>
<dbReference type="InterPro" id="IPR017972">
    <property type="entry name" value="Cyt_P450_CS"/>
</dbReference>
<reference evidence="8 9" key="1">
    <citation type="journal article" date="2014" name="Genome Announc.">
        <title>Draft Genome Sequence of Streptomyces fradiae ATCC 19609, a Strain Highly Sensitive to Antibiotics.</title>
        <authorList>
            <person name="Bekker O.B."/>
            <person name="Klimina K.M."/>
            <person name="Vatlin A.A."/>
            <person name="Zakharevich N.V."/>
            <person name="Kasianov A.S."/>
            <person name="Danilenko V.N."/>
        </authorList>
    </citation>
    <scope>NUCLEOTIDE SEQUENCE [LARGE SCALE GENOMIC DNA]</scope>
    <source>
        <strain evidence="8 9">ATCC 19609</strain>
    </source>
</reference>
<dbReference type="EMBL" id="JNAD02000002">
    <property type="protein sequence ID" value="RKM97978.1"/>
    <property type="molecule type" value="Genomic_DNA"/>
</dbReference>
<dbReference type="InterPro" id="IPR036396">
    <property type="entry name" value="Cyt_P450_sf"/>
</dbReference>
<dbReference type="GO" id="GO:0016705">
    <property type="term" value="F:oxidoreductase activity, acting on paired donors, with incorporation or reduction of molecular oxygen"/>
    <property type="evidence" value="ECO:0007669"/>
    <property type="project" value="InterPro"/>
</dbReference>
<dbReference type="CDD" id="cd11030">
    <property type="entry name" value="CYP105-like"/>
    <property type="match status" value="1"/>
</dbReference>
<dbReference type="FunFam" id="1.10.630.10:FF:000018">
    <property type="entry name" value="Cytochrome P450 monooxygenase"/>
    <property type="match status" value="1"/>
</dbReference>
<evidence type="ECO:0000256" key="2">
    <source>
        <dbReference type="ARBA" id="ARBA00022617"/>
    </source>
</evidence>
<accession>A0A3R7EX57</accession>
<dbReference type="PANTHER" id="PTHR46696:SF1">
    <property type="entry name" value="CYTOCHROME P450 YJIB-RELATED"/>
    <property type="match status" value="1"/>
</dbReference>
<dbReference type="GO" id="GO:0005506">
    <property type="term" value="F:iron ion binding"/>
    <property type="evidence" value="ECO:0007669"/>
    <property type="project" value="InterPro"/>
</dbReference>
<dbReference type="GO" id="GO:0020037">
    <property type="term" value="F:heme binding"/>
    <property type="evidence" value="ECO:0007669"/>
    <property type="project" value="InterPro"/>
</dbReference>
<keyword evidence="4 7" id="KW-0560">Oxidoreductase</keyword>
<comment type="similarity">
    <text evidence="1 7">Belongs to the cytochrome P450 family.</text>
</comment>
<evidence type="ECO:0000256" key="3">
    <source>
        <dbReference type="ARBA" id="ARBA00022723"/>
    </source>
</evidence>
<keyword evidence="6 7" id="KW-0503">Monooxygenase</keyword>
<comment type="caution">
    <text evidence="8">The sequence shown here is derived from an EMBL/GenBank/DDBJ whole genome shotgun (WGS) entry which is preliminary data.</text>
</comment>
<dbReference type="RefSeq" id="WP_043461752.1">
    <property type="nucleotide sequence ID" value="NZ_CP134822.1"/>
</dbReference>
<evidence type="ECO:0000256" key="7">
    <source>
        <dbReference type="RuleBase" id="RU000461"/>
    </source>
</evidence>
<gene>
    <name evidence="8" type="ORF">SFRA_005405</name>
</gene>